<dbReference type="KEGG" id="ccho:CCHOA_10730"/>
<dbReference type="InterPro" id="IPR000801">
    <property type="entry name" value="Esterase-like"/>
</dbReference>
<dbReference type="GO" id="GO:0050348">
    <property type="term" value="F:trehalose O-mycolyltransferase activity"/>
    <property type="evidence" value="ECO:0007669"/>
    <property type="project" value="UniProtKB-EC"/>
</dbReference>
<dbReference type="Gene3D" id="3.40.50.1820">
    <property type="entry name" value="alpha/beta hydrolase"/>
    <property type="match status" value="1"/>
</dbReference>
<sequence precursor="true">MRLFSRIAVPVGATMLALGCVTVPAAQAGTPAAVVAGDTKLATVTDAIDLAGTGRPVSSTPGWVRDNLGRKTDPRLQERWAYSPSMDRQIPLFVMAPKDNSVPRPIIYVLNGGDGGEGRANWLYQTDIIEFYRNKNVWIVMPMAGAFSYYSDWVNESPALGGKQNWETFMTKELPGAMEAKLGASDKRGIIGMSMTGTTTLLYAEHQPGFYDAVGSFSGCAETSRGLPLEYLRITVNRGQGNPTQMWGPVDGETFRYNDALLNAARLKSDTQVYVSSGTGLAGPYDLWNTKFTEADSGSVFIHVFNGGIIEAATNKCAHDLKAKTDAIGATNIEYNLRPVGTHSWGYWQLDLRDSWPTFARAFNMDPGAPVPMNTTDVPAVTQEAITEIWQATLGGDPRLAQRDTLPLSPADGGEVAPLPQPAQPTAPQPAAPADDPAPQVDAPAPAAVETPATDESNEVVPAEPATAPTQPATATA</sequence>
<feature type="compositionally biased region" description="Low complexity" evidence="1">
    <location>
        <begin position="432"/>
        <end position="455"/>
    </location>
</feature>
<dbReference type="OrthoDB" id="4510758at2"/>
<feature type="chain" id="PRO_5018254759" evidence="2">
    <location>
        <begin position="29"/>
        <end position="477"/>
    </location>
</feature>
<reference evidence="3 4" key="1">
    <citation type="submission" date="2018-11" db="EMBL/GenBank/DDBJ databases">
        <authorList>
            <person name="Kleinhagauer T."/>
            <person name="Glaeser S.P."/>
            <person name="Spergser J."/>
            <person name="Ruckert C."/>
            <person name="Kaempfer P."/>
            <person name="Busse H.-J."/>
        </authorList>
    </citation>
    <scope>NUCLEOTIDE SEQUENCE [LARGE SCALE GENOMIC DNA]</scope>
    <source>
        <strain evidence="3 4">200CH</strain>
    </source>
</reference>
<feature type="region of interest" description="Disordered" evidence="1">
    <location>
        <begin position="395"/>
        <end position="477"/>
    </location>
</feature>
<gene>
    <name evidence="3" type="primary">fbpA2</name>
    <name evidence="3" type="ORF">CCHOA_10730</name>
</gene>
<keyword evidence="3" id="KW-0808">Transferase</keyword>
<evidence type="ECO:0000313" key="3">
    <source>
        <dbReference type="EMBL" id="AZA14525.1"/>
    </source>
</evidence>
<dbReference type="InterPro" id="IPR029058">
    <property type="entry name" value="AB_hydrolase_fold"/>
</dbReference>
<dbReference type="Proteomes" id="UP000269019">
    <property type="component" value="Chromosome"/>
</dbReference>
<proteinExistence type="predicted"/>
<dbReference type="PROSITE" id="PS51257">
    <property type="entry name" value="PROKAR_LIPOPROTEIN"/>
    <property type="match status" value="1"/>
</dbReference>
<dbReference type="AlphaFoldDB" id="A0A3G6J8S9"/>
<accession>A0A3G6J8S9</accession>
<dbReference type="Pfam" id="PF00756">
    <property type="entry name" value="Esterase"/>
    <property type="match status" value="1"/>
</dbReference>
<keyword evidence="2" id="KW-0732">Signal</keyword>
<name>A0A3G6J8S9_9CORY</name>
<protein>
    <submittedName>
        <fullName evidence="3">Diacylglycerol acyltransferase/mycolyltransferase Ag85A</fullName>
        <ecNumber evidence="3">2.3.1.122</ecNumber>
    </submittedName>
</protein>
<keyword evidence="4" id="KW-1185">Reference proteome</keyword>
<keyword evidence="3" id="KW-0012">Acyltransferase</keyword>
<dbReference type="SUPFAM" id="SSF53474">
    <property type="entry name" value="alpha/beta-Hydrolases"/>
    <property type="match status" value="1"/>
</dbReference>
<feature type="compositionally biased region" description="Low complexity" evidence="1">
    <location>
        <begin position="462"/>
        <end position="477"/>
    </location>
</feature>
<evidence type="ECO:0000256" key="1">
    <source>
        <dbReference type="SAM" id="MobiDB-lite"/>
    </source>
</evidence>
<feature type="compositionally biased region" description="Pro residues" evidence="1">
    <location>
        <begin position="419"/>
        <end position="431"/>
    </location>
</feature>
<organism evidence="3 4">
    <name type="scientific">Corynebacterium choanae</name>
    <dbReference type="NCBI Taxonomy" id="1862358"/>
    <lineage>
        <taxon>Bacteria</taxon>
        <taxon>Bacillati</taxon>
        <taxon>Actinomycetota</taxon>
        <taxon>Actinomycetes</taxon>
        <taxon>Mycobacteriales</taxon>
        <taxon>Corynebacteriaceae</taxon>
        <taxon>Corynebacterium</taxon>
    </lineage>
</organism>
<dbReference type="InterPro" id="IPR050583">
    <property type="entry name" value="Mycobacterial_A85_antigen"/>
</dbReference>
<evidence type="ECO:0000313" key="4">
    <source>
        <dbReference type="Proteomes" id="UP000269019"/>
    </source>
</evidence>
<dbReference type="PANTHER" id="PTHR48098">
    <property type="entry name" value="ENTEROCHELIN ESTERASE-RELATED"/>
    <property type="match status" value="1"/>
</dbReference>
<dbReference type="PANTHER" id="PTHR48098:SF1">
    <property type="entry name" value="DIACYLGLYCEROL ACYLTRANSFERASE_MYCOLYLTRANSFERASE AG85A"/>
    <property type="match status" value="1"/>
</dbReference>
<dbReference type="EMBL" id="CP033896">
    <property type="protein sequence ID" value="AZA14525.1"/>
    <property type="molecule type" value="Genomic_DNA"/>
</dbReference>
<feature type="signal peptide" evidence="2">
    <location>
        <begin position="1"/>
        <end position="28"/>
    </location>
</feature>
<evidence type="ECO:0000256" key="2">
    <source>
        <dbReference type="SAM" id="SignalP"/>
    </source>
</evidence>
<dbReference type="EC" id="2.3.1.122" evidence="3"/>